<sequence>MKETGIFCYRPGGFQWPPLWICCVFTPDQLLCPRSSTDGSTGVKVYGQKSEVMEPREPHPASLPCSVRGIGRVCYSPPAPALSCKGPLPCVRVTNTEPTFFMTAVATSQDCYLNAKSRARADDTKGLRLPVLVPPIPLVFVSLATSKCQAEEAFVTSNEISTWCVFNYPVPSQSTGGWLGRSVAGTHVAGNKTPTNGNQKPVTSGLLREGIEACFLRGFAHQGCHIRRNPICMGTVEIF</sequence>
<evidence type="ECO:0000313" key="1">
    <source>
        <dbReference type="EMBL" id="KAK2027075.1"/>
    </source>
</evidence>
<evidence type="ECO:0000313" key="2">
    <source>
        <dbReference type="Proteomes" id="UP001232148"/>
    </source>
</evidence>
<reference evidence="1" key="1">
    <citation type="submission" date="2021-06" db="EMBL/GenBank/DDBJ databases">
        <title>Comparative genomics, transcriptomics and evolutionary studies reveal genomic signatures of adaptation to plant cell wall in hemibiotrophic fungi.</title>
        <authorList>
            <consortium name="DOE Joint Genome Institute"/>
            <person name="Baroncelli R."/>
            <person name="Diaz J.F."/>
            <person name="Benocci T."/>
            <person name="Peng M."/>
            <person name="Battaglia E."/>
            <person name="Haridas S."/>
            <person name="Andreopoulos W."/>
            <person name="Labutti K."/>
            <person name="Pangilinan J."/>
            <person name="Floch G.L."/>
            <person name="Makela M.R."/>
            <person name="Henrissat B."/>
            <person name="Grigoriev I.V."/>
            <person name="Crouch J.A."/>
            <person name="De Vries R.P."/>
            <person name="Sukno S.A."/>
            <person name="Thon M.R."/>
        </authorList>
    </citation>
    <scope>NUCLEOTIDE SEQUENCE</scope>
    <source>
        <strain evidence="1">MAFF235873</strain>
    </source>
</reference>
<dbReference type="Proteomes" id="UP001232148">
    <property type="component" value="Unassembled WGS sequence"/>
</dbReference>
<protein>
    <submittedName>
        <fullName evidence="1">Uncharacterized protein</fullName>
    </submittedName>
</protein>
<dbReference type="AlphaFoldDB" id="A0AAD9M2Q9"/>
<gene>
    <name evidence="1" type="ORF">LX32DRAFT_456616</name>
</gene>
<proteinExistence type="predicted"/>
<organism evidence="1 2">
    <name type="scientific">Colletotrichum zoysiae</name>
    <dbReference type="NCBI Taxonomy" id="1216348"/>
    <lineage>
        <taxon>Eukaryota</taxon>
        <taxon>Fungi</taxon>
        <taxon>Dikarya</taxon>
        <taxon>Ascomycota</taxon>
        <taxon>Pezizomycotina</taxon>
        <taxon>Sordariomycetes</taxon>
        <taxon>Hypocreomycetidae</taxon>
        <taxon>Glomerellales</taxon>
        <taxon>Glomerellaceae</taxon>
        <taxon>Colletotrichum</taxon>
        <taxon>Colletotrichum graminicola species complex</taxon>
    </lineage>
</organism>
<comment type="caution">
    <text evidence="1">The sequence shown here is derived from an EMBL/GenBank/DDBJ whole genome shotgun (WGS) entry which is preliminary data.</text>
</comment>
<dbReference type="EMBL" id="MU842902">
    <property type="protein sequence ID" value="KAK2027075.1"/>
    <property type="molecule type" value="Genomic_DNA"/>
</dbReference>
<name>A0AAD9M2Q9_9PEZI</name>
<accession>A0AAD9M2Q9</accession>
<keyword evidence="2" id="KW-1185">Reference proteome</keyword>